<accession>A0A9P6UWL7</accession>
<sequence length="1285" mass="136438">MSESTLETKIAPSAAPANARSVHPPLARQSASAESSRIEDAKHAGAPNSSASTNTAMTFATSSSAASNTNTTSTNGNSNSNTSSHTPPASTSTRAVQSSSPSPSSVNSPKSSKSKRNSHITSSSPSSRGGGGGNGGGKPGSGDSAPLTATDTVGLGVVHPGSSASGPVKSASDSNSNSTSSPQPLAAGPGPSSIAGRKSGPTKSSGERWTNPAPLSRGSRGSSGAGGDDEGSRGRTSDRKPTDRVEAGHSSTTATESSATEASVPSAKEYANDAATKESPGISGIKKAQQAIQSPRSPRSPRRGFGGDKSAESRLTAGAQDAGSSSSPATVVEAVAASSPRPEKGLTSSADPATPPKKRKAPKKNRKRDDDELSTTSANSSRNVETTTTTTAAVDGNGGDSVEQGVRKQDKSEIAETSVVRNSVVPNRVNPAREIEESQSPFKSRASRGPRQDHFRDSPSATGSGANSDTASRAGLPFSSGNLRNKREDSSSSYGAKGSQQNLRNGGREPRRLQQQQQQQSAQDPRETKQRDGLKRDSSAAEAQLTSGAVDKDLNIPEPEGWGAESVPGKEDSRGNSSTSVSSPAKDDGWGESSNSGLKWGEDVPWEQRNPSWPLSTPKWGNDTQQNTEGNIEAAAGEGRGTRQQRYPEGVHGRPDSGRGRGRGRPLSSGDVRFSGPQQGHQRGGPGGLGGSSRRLQDRESDPYKDARSPMDARSSLDARNARLGLQRGPHTGPIGELGRNFSDGKGISIKSSTPTPTSAQYDAPAEHIRSRDLRDLRDSSSKRPSTGSADVRLDPQFNPRQNGARAGQRSGSFSQQYGENNNSSSSVASDHHQRGAPAPKDKLEQPGQMRQSPKPREPRSLSTFPPPLFSNSLQCQVAWDEMGLRSNVIAKINEAGLKKPSNIQKLVMQPFQEGKDVIAQSQSQNDRTITLAIALLQKLSPTAATQKHCQALVICSEGINPQKVHEDFQSWFEAAPGMRSLLLTSDTQAVLSDPEQAKQVVLTTLGPLMEALRNNTLDMKTIGTVVISMRAAELVNFDAFKQFWALLSREAQVVLMTGQIQPQIQLIKAHHFRADTAVRRADELTMQWSEHYYISIPPSQKKAANIVGSSEGGDGDKDHKWDVLMQILTKNPAISHTVVLTQSQSLTQGLTSKLEAQKLPVLSVWSMADKTEVARQFNAPDPCILVSESILMDNLDLDYSSLVINYEMPKRAGHYISSFGPFGRSGLRTLMINFCTADDPVQKQMLADMESLYDIKIQEMQIWSQVSMETVAASFVPDLVSSCR</sequence>
<dbReference type="PROSITE" id="PS51195">
    <property type="entry name" value="Q_MOTIF"/>
    <property type="match status" value="1"/>
</dbReference>
<keyword evidence="1" id="KW-0547">Nucleotide-binding</keyword>
<dbReference type="PANTHER" id="PTHR47960">
    <property type="entry name" value="DEAD-BOX ATP-DEPENDENT RNA HELICASE 50"/>
    <property type="match status" value="1"/>
</dbReference>
<dbReference type="GO" id="GO:0016787">
    <property type="term" value="F:hydrolase activity"/>
    <property type="evidence" value="ECO:0007669"/>
    <property type="project" value="UniProtKB-KW"/>
</dbReference>
<dbReference type="InterPro" id="IPR001650">
    <property type="entry name" value="Helicase_C-like"/>
</dbReference>
<feature type="compositionally biased region" description="Basic residues" evidence="6">
    <location>
        <begin position="356"/>
        <end position="366"/>
    </location>
</feature>
<keyword evidence="9" id="KW-0648">Protein biosynthesis</keyword>
<evidence type="ECO:0000256" key="1">
    <source>
        <dbReference type="ARBA" id="ARBA00022741"/>
    </source>
</evidence>
<feature type="compositionally biased region" description="Basic and acidic residues" evidence="6">
    <location>
        <begin position="405"/>
        <end position="414"/>
    </location>
</feature>
<evidence type="ECO:0000256" key="6">
    <source>
        <dbReference type="SAM" id="MobiDB-lite"/>
    </source>
</evidence>
<dbReference type="OrthoDB" id="2419373at2759"/>
<dbReference type="SUPFAM" id="SSF52540">
    <property type="entry name" value="P-loop containing nucleoside triphosphate hydrolases"/>
    <property type="match status" value="2"/>
</dbReference>
<feature type="compositionally biased region" description="Basic and acidic residues" evidence="6">
    <location>
        <begin position="830"/>
        <end position="845"/>
    </location>
</feature>
<dbReference type="Proteomes" id="UP000738325">
    <property type="component" value="Unassembled WGS sequence"/>
</dbReference>
<keyword evidence="9" id="KW-0396">Initiation factor</keyword>
<reference evidence="9" key="1">
    <citation type="journal article" date="2020" name="Fungal Divers.">
        <title>Resolving the Mortierellaceae phylogeny through synthesis of multi-gene phylogenetics and phylogenomics.</title>
        <authorList>
            <person name="Vandepol N."/>
            <person name="Liber J."/>
            <person name="Desiro A."/>
            <person name="Na H."/>
            <person name="Kennedy M."/>
            <person name="Barry K."/>
            <person name="Grigoriev I.V."/>
            <person name="Miller A.N."/>
            <person name="O'Donnell K."/>
            <person name="Stajich J.E."/>
            <person name="Bonito G."/>
        </authorList>
    </citation>
    <scope>NUCLEOTIDE SEQUENCE</scope>
    <source>
        <strain evidence="9">REB-010B</strain>
    </source>
</reference>
<feature type="short sequence motif" description="Q motif" evidence="5">
    <location>
        <begin position="878"/>
        <end position="906"/>
    </location>
</feature>
<feature type="compositionally biased region" description="Basic and acidic residues" evidence="6">
    <location>
        <begin position="524"/>
        <end position="539"/>
    </location>
</feature>
<evidence type="ECO:0000256" key="2">
    <source>
        <dbReference type="ARBA" id="ARBA00022801"/>
    </source>
</evidence>
<dbReference type="PROSITE" id="PS51194">
    <property type="entry name" value="HELICASE_CTER"/>
    <property type="match status" value="1"/>
</dbReference>
<feature type="compositionally biased region" description="Polar residues" evidence="6">
    <location>
        <begin position="810"/>
        <end position="829"/>
    </location>
</feature>
<feature type="compositionally biased region" description="Low complexity" evidence="6">
    <location>
        <begin position="250"/>
        <end position="263"/>
    </location>
</feature>
<dbReference type="GO" id="GO:0005524">
    <property type="term" value="F:ATP binding"/>
    <property type="evidence" value="ECO:0007669"/>
    <property type="project" value="UniProtKB-KW"/>
</dbReference>
<keyword evidence="2" id="KW-0378">Hydrolase</keyword>
<feature type="compositionally biased region" description="Low complexity" evidence="6">
    <location>
        <begin position="170"/>
        <end position="181"/>
    </location>
</feature>
<dbReference type="EMBL" id="JAAAIP010000155">
    <property type="protein sequence ID" value="KAG0324299.1"/>
    <property type="molecule type" value="Genomic_DNA"/>
</dbReference>
<keyword evidence="3" id="KW-0347">Helicase</keyword>
<proteinExistence type="predicted"/>
<dbReference type="InterPro" id="IPR027417">
    <property type="entry name" value="P-loop_NTPase"/>
</dbReference>
<dbReference type="GO" id="GO:0003724">
    <property type="term" value="F:RNA helicase activity"/>
    <property type="evidence" value="ECO:0007669"/>
    <property type="project" value="InterPro"/>
</dbReference>
<feature type="compositionally biased region" description="Low complexity" evidence="6">
    <location>
        <begin position="418"/>
        <end position="430"/>
    </location>
</feature>
<feature type="compositionally biased region" description="Basic and acidic residues" evidence="6">
    <location>
        <begin position="765"/>
        <end position="782"/>
    </location>
</feature>
<evidence type="ECO:0000259" key="7">
    <source>
        <dbReference type="PROSITE" id="PS51194"/>
    </source>
</evidence>
<feature type="compositionally biased region" description="Polar residues" evidence="6">
    <location>
        <begin position="374"/>
        <end position="385"/>
    </location>
</feature>
<feature type="compositionally biased region" description="Polar residues" evidence="6">
    <location>
        <begin position="459"/>
        <end position="471"/>
    </location>
</feature>
<keyword evidence="10" id="KW-1185">Reference proteome</keyword>
<feature type="compositionally biased region" description="Basic and acidic residues" evidence="6">
    <location>
        <begin position="695"/>
        <end position="721"/>
    </location>
</feature>
<feature type="compositionally biased region" description="Low complexity" evidence="6">
    <location>
        <begin position="44"/>
        <end position="111"/>
    </location>
</feature>
<protein>
    <submittedName>
        <fullName evidence="9">Translation initiation factor eIF4A</fullName>
    </submittedName>
</protein>
<evidence type="ECO:0000256" key="5">
    <source>
        <dbReference type="PROSITE-ProRule" id="PRU00552"/>
    </source>
</evidence>
<feature type="compositionally biased region" description="Polar residues" evidence="6">
    <location>
        <begin position="491"/>
        <end position="504"/>
    </location>
</feature>
<feature type="compositionally biased region" description="Low complexity" evidence="6">
    <location>
        <begin position="665"/>
        <end position="681"/>
    </location>
</feature>
<organism evidence="9 10">
    <name type="scientific">Dissophora globulifera</name>
    <dbReference type="NCBI Taxonomy" id="979702"/>
    <lineage>
        <taxon>Eukaryota</taxon>
        <taxon>Fungi</taxon>
        <taxon>Fungi incertae sedis</taxon>
        <taxon>Mucoromycota</taxon>
        <taxon>Mortierellomycotina</taxon>
        <taxon>Mortierellomycetes</taxon>
        <taxon>Mortierellales</taxon>
        <taxon>Mortierellaceae</taxon>
        <taxon>Dissophora</taxon>
    </lineage>
</organism>
<evidence type="ECO:0000313" key="9">
    <source>
        <dbReference type="EMBL" id="KAG0324299.1"/>
    </source>
</evidence>
<feature type="compositionally biased region" description="Basic and acidic residues" evidence="6">
    <location>
        <begin position="230"/>
        <end position="247"/>
    </location>
</feature>
<gene>
    <name evidence="9" type="primary">TIF1_5</name>
    <name evidence="9" type="ORF">BGZ99_001993</name>
</gene>
<evidence type="ECO:0000259" key="8">
    <source>
        <dbReference type="PROSITE" id="PS51195"/>
    </source>
</evidence>
<feature type="compositionally biased region" description="Basic and acidic residues" evidence="6">
    <location>
        <begin position="649"/>
        <end position="659"/>
    </location>
</feature>
<feature type="compositionally biased region" description="Gly residues" evidence="6">
    <location>
        <begin position="682"/>
        <end position="691"/>
    </location>
</feature>
<name>A0A9P6UWL7_9FUNG</name>
<dbReference type="InterPro" id="IPR014014">
    <property type="entry name" value="RNA_helicase_DEAD_Q_motif"/>
</dbReference>
<evidence type="ECO:0000256" key="3">
    <source>
        <dbReference type="ARBA" id="ARBA00022806"/>
    </source>
</evidence>
<dbReference type="Gene3D" id="3.40.50.300">
    <property type="entry name" value="P-loop containing nucleotide triphosphate hydrolases"/>
    <property type="match status" value="2"/>
</dbReference>
<evidence type="ECO:0000256" key="4">
    <source>
        <dbReference type="ARBA" id="ARBA00022840"/>
    </source>
</evidence>
<feature type="domain" description="DEAD-box RNA helicase Q" evidence="8">
    <location>
        <begin position="878"/>
        <end position="906"/>
    </location>
</feature>
<feature type="region of interest" description="Disordered" evidence="6">
    <location>
        <begin position="1"/>
        <end position="868"/>
    </location>
</feature>
<feature type="compositionally biased region" description="Gly residues" evidence="6">
    <location>
        <begin position="128"/>
        <end position="140"/>
    </location>
</feature>
<evidence type="ECO:0000313" key="10">
    <source>
        <dbReference type="Proteomes" id="UP000738325"/>
    </source>
</evidence>
<feature type="domain" description="Helicase C-terminal" evidence="7">
    <location>
        <begin position="1124"/>
        <end position="1269"/>
    </location>
</feature>
<comment type="caution">
    <text evidence="9">The sequence shown here is derived from an EMBL/GenBank/DDBJ whole genome shotgun (WGS) entry which is preliminary data.</text>
</comment>
<dbReference type="GO" id="GO:0003743">
    <property type="term" value="F:translation initiation factor activity"/>
    <property type="evidence" value="ECO:0007669"/>
    <property type="project" value="UniProtKB-KW"/>
</dbReference>
<keyword evidence="4" id="KW-0067">ATP-binding</keyword>